<dbReference type="InterPro" id="IPR002686">
    <property type="entry name" value="Transposase_17"/>
</dbReference>
<reference evidence="2" key="1">
    <citation type="submission" date="2018-07" db="EMBL/GenBank/DDBJ databases">
        <authorList>
            <person name="Quirk P.G."/>
            <person name="Krulwich T.A."/>
        </authorList>
    </citation>
    <scope>NUCLEOTIDE SEQUENCE</scope>
</reference>
<dbReference type="Gene3D" id="3.30.70.1290">
    <property type="entry name" value="Transposase IS200-like"/>
    <property type="match status" value="1"/>
</dbReference>
<gene>
    <name evidence="2" type="primary">yafM</name>
    <name evidence="2" type="ORF">DF3PB_4930002</name>
</gene>
<organism evidence="2">
    <name type="scientific">metagenome</name>
    <dbReference type="NCBI Taxonomy" id="256318"/>
    <lineage>
        <taxon>unclassified sequences</taxon>
        <taxon>metagenomes</taxon>
    </lineage>
</organism>
<dbReference type="GO" id="GO:0004803">
    <property type="term" value="F:transposase activity"/>
    <property type="evidence" value="ECO:0007669"/>
    <property type="project" value="InterPro"/>
</dbReference>
<dbReference type="InterPro" id="IPR036515">
    <property type="entry name" value="Transposase_17_sf"/>
</dbReference>
<dbReference type="GO" id="GO:0006313">
    <property type="term" value="P:DNA transposition"/>
    <property type="evidence" value="ECO:0007669"/>
    <property type="project" value="InterPro"/>
</dbReference>
<dbReference type="NCBIfam" id="NF047646">
    <property type="entry name" value="REP_Tyr_transpos"/>
    <property type="match status" value="1"/>
</dbReference>
<feature type="domain" description="Transposase IS200-like" evidence="1">
    <location>
        <begin position="1"/>
        <end position="113"/>
    </location>
</feature>
<dbReference type="SMART" id="SM01321">
    <property type="entry name" value="Y1_Tnp"/>
    <property type="match status" value="1"/>
</dbReference>
<evidence type="ECO:0000313" key="2">
    <source>
        <dbReference type="EMBL" id="SUS07708.1"/>
    </source>
</evidence>
<dbReference type="EMBL" id="UIDG01000438">
    <property type="protein sequence ID" value="SUS07708.1"/>
    <property type="molecule type" value="Genomic_DNA"/>
</dbReference>
<dbReference type="SUPFAM" id="SSF143422">
    <property type="entry name" value="Transposase IS200-like"/>
    <property type="match status" value="1"/>
</dbReference>
<dbReference type="GO" id="GO:0043565">
    <property type="term" value="F:sequence-specific DNA binding"/>
    <property type="evidence" value="ECO:0007669"/>
    <property type="project" value="TreeGrafter"/>
</dbReference>
<accession>A0A380THR2</accession>
<dbReference type="InterPro" id="IPR052715">
    <property type="entry name" value="RAYT_transposase"/>
</dbReference>
<dbReference type="PANTHER" id="PTHR36966">
    <property type="entry name" value="REP-ASSOCIATED TYROSINE TRANSPOSASE"/>
    <property type="match status" value="1"/>
</dbReference>
<dbReference type="AlphaFoldDB" id="A0A380THR2"/>
<name>A0A380THR2_9ZZZZ</name>
<sequence>MERRGNDLLTRHIDQLRNAVRLARRTHPFKIDAWVVLPDHLHCVWTLPEGDDDFSTRWRLIKAIFTRALPGGERRSEARLRSGERGIWQRRFWEHAIRDDEDFAAHVDYVHFNPVKHSYVREAAKWPHSTFKSCVRRGLYPETWLGPDGEVILDAEWGE</sequence>
<protein>
    <recommendedName>
        <fullName evidence="1">Transposase IS200-like domain-containing protein</fullName>
    </recommendedName>
</protein>
<evidence type="ECO:0000259" key="1">
    <source>
        <dbReference type="SMART" id="SM01321"/>
    </source>
</evidence>
<proteinExistence type="predicted"/>
<dbReference type="PANTHER" id="PTHR36966:SF1">
    <property type="entry name" value="REP-ASSOCIATED TYROSINE TRANSPOSASE"/>
    <property type="match status" value="1"/>
</dbReference>